<sequence>MADQKTQSAAGEEPNVSKRGIPAIDFVEDVDVFLKKEGDLTVEQAIKKLEE</sequence>
<proteinExistence type="predicted"/>
<name>A0A914UMP8_9BILA</name>
<evidence type="ECO:0000313" key="1">
    <source>
        <dbReference type="Proteomes" id="UP000887566"/>
    </source>
</evidence>
<evidence type="ECO:0000313" key="2">
    <source>
        <dbReference type="WBParaSite" id="PSAMB.scaffold11200size3521.g33967.t1"/>
    </source>
</evidence>
<dbReference type="AlphaFoldDB" id="A0A914UMP8"/>
<dbReference type="Proteomes" id="UP000887566">
    <property type="component" value="Unplaced"/>
</dbReference>
<accession>A0A914UMP8</accession>
<protein>
    <submittedName>
        <fullName evidence="2">Uncharacterized protein</fullName>
    </submittedName>
</protein>
<reference evidence="2" key="1">
    <citation type="submission" date="2022-11" db="UniProtKB">
        <authorList>
            <consortium name="WormBaseParasite"/>
        </authorList>
    </citation>
    <scope>IDENTIFICATION</scope>
</reference>
<dbReference type="WBParaSite" id="PSAMB.scaffold11200size3521.g33967.t1">
    <property type="protein sequence ID" value="PSAMB.scaffold11200size3521.g33967.t1"/>
    <property type="gene ID" value="PSAMB.scaffold11200size3521.g33967"/>
</dbReference>
<organism evidence="1 2">
    <name type="scientific">Plectus sambesii</name>
    <dbReference type="NCBI Taxonomy" id="2011161"/>
    <lineage>
        <taxon>Eukaryota</taxon>
        <taxon>Metazoa</taxon>
        <taxon>Ecdysozoa</taxon>
        <taxon>Nematoda</taxon>
        <taxon>Chromadorea</taxon>
        <taxon>Plectida</taxon>
        <taxon>Plectina</taxon>
        <taxon>Plectoidea</taxon>
        <taxon>Plectidae</taxon>
        <taxon>Plectus</taxon>
    </lineage>
</organism>
<keyword evidence="1" id="KW-1185">Reference proteome</keyword>